<sequence>MNRIQTACYCLIASALVLSGLLVVQLSERVEPNSAEAALVIARENFTLMTAEVRSGEEALFVLDNTSGTLLVYRLEISRKSLQPAGGVRLDQIFSGGVDDSEDDDDRRRR</sequence>
<organism evidence="1 2">
    <name type="scientific">Algisphaera agarilytica</name>
    <dbReference type="NCBI Taxonomy" id="1385975"/>
    <lineage>
        <taxon>Bacteria</taxon>
        <taxon>Pseudomonadati</taxon>
        <taxon>Planctomycetota</taxon>
        <taxon>Phycisphaerae</taxon>
        <taxon>Phycisphaerales</taxon>
        <taxon>Phycisphaeraceae</taxon>
        <taxon>Algisphaera</taxon>
    </lineage>
</organism>
<accession>A0A7X0H4D5</accession>
<gene>
    <name evidence="1" type="ORF">HNQ40_000889</name>
</gene>
<protein>
    <submittedName>
        <fullName evidence="1">Uncharacterized protein</fullName>
    </submittedName>
</protein>
<reference evidence="1 2" key="1">
    <citation type="submission" date="2020-08" db="EMBL/GenBank/DDBJ databases">
        <title>Genomic Encyclopedia of Type Strains, Phase IV (KMG-IV): sequencing the most valuable type-strain genomes for metagenomic binning, comparative biology and taxonomic classification.</title>
        <authorList>
            <person name="Goeker M."/>
        </authorList>
    </citation>
    <scope>NUCLEOTIDE SEQUENCE [LARGE SCALE GENOMIC DNA]</scope>
    <source>
        <strain evidence="1 2">DSM 103725</strain>
    </source>
</reference>
<dbReference type="AlphaFoldDB" id="A0A7X0H4D5"/>
<evidence type="ECO:0000313" key="2">
    <source>
        <dbReference type="Proteomes" id="UP000541810"/>
    </source>
</evidence>
<evidence type="ECO:0000313" key="1">
    <source>
        <dbReference type="EMBL" id="MBB6429083.1"/>
    </source>
</evidence>
<keyword evidence="2" id="KW-1185">Reference proteome</keyword>
<dbReference type="RefSeq" id="WP_184676682.1">
    <property type="nucleotide sequence ID" value="NZ_JACHGY010000001.1"/>
</dbReference>
<proteinExistence type="predicted"/>
<dbReference type="EMBL" id="JACHGY010000001">
    <property type="protein sequence ID" value="MBB6429083.1"/>
    <property type="molecule type" value="Genomic_DNA"/>
</dbReference>
<comment type="caution">
    <text evidence="1">The sequence shown here is derived from an EMBL/GenBank/DDBJ whole genome shotgun (WGS) entry which is preliminary data.</text>
</comment>
<name>A0A7X0H4D5_9BACT</name>
<dbReference type="Proteomes" id="UP000541810">
    <property type="component" value="Unassembled WGS sequence"/>
</dbReference>